<dbReference type="Gene3D" id="2.170.150.40">
    <property type="entry name" value="Domain of unknown function (DUF427)"/>
    <property type="match status" value="1"/>
</dbReference>
<accession>A0A4P9VIR5</accession>
<comment type="caution">
    <text evidence="2">The sequence shown here is derived from an EMBL/GenBank/DDBJ whole genome shotgun (WGS) entry which is preliminary data.</text>
</comment>
<feature type="domain" description="DUF427" evidence="1">
    <location>
        <begin position="1"/>
        <end position="87"/>
    </location>
</feature>
<evidence type="ECO:0000313" key="2">
    <source>
        <dbReference type="EMBL" id="RDH42426.1"/>
    </source>
</evidence>
<keyword evidence="3" id="KW-1185">Reference proteome</keyword>
<dbReference type="EMBL" id="NDXW01000001">
    <property type="protein sequence ID" value="RDH42426.1"/>
    <property type="molecule type" value="Genomic_DNA"/>
</dbReference>
<dbReference type="Proteomes" id="UP000257039">
    <property type="component" value="Unassembled WGS sequence"/>
</dbReference>
<evidence type="ECO:0000259" key="1">
    <source>
        <dbReference type="Pfam" id="PF04248"/>
    </source>
</evidence>
<protein>
    <submittedName>
        <fullName evidence="2">DUF427 domain-containing protein</fullName>
    </submittedName>
</protein>
<dbReference type="PANTHER" id="PTHR34310">
    <property type="entry name" value="DUF427 DOMAIN PROTEIN (AFU_ORTHOLOGUE AFUA_3G02220)"/>
    <property type="match status" value="1"/>
</dbReference>
<dbReference type="InterPro" id="IPR038694">
    <property type="entry name" value="DUF427_sf"/>
</dbReference>
<dbReference type="PANTHER" id="PTHR34310:SF5">
    <property type="entry name" value="DUF427 DOMAIN PROTEIN (AFU_ORTHOLOGUE AFUA_3G02220)"/>
    <property type="match status" value="1"/>
</dbReference>
<proteinExistence type="predicted"/>
<gene>
    <name evidence="2" type="ORF">B9G39_02630</name>
</gene>
<dbReference type="AlphaFoldDB" id="A0A4P9VIR5"/>
<dbReference type="Pfam" id="PF04248">
    <property type="entry name" value="NTP_transf_9"/>
    <property type="match status" value="1"/>
</dbReference>
<evidence type="ECO:0000313" key="3">
    <source>
        <dbReference type="Proteomes" id="UP000257039"/>
    </source>
</evidence>
<sequence>MKAVWNGATLAESNETIIVEGNHYFPPSSIKAGFFTVSHTQTDCPWKGVAHYFHIKVEDKINEDAAWSYPDPKPAAKKIKHYIAFWHGVVITR</sequence>
<dbReference type="RefSeq" id="WP_094785932.1">
    <property type="nucleotide sequence ID" value="NZ_NDXW01000001.1"/>
</dbReference>
<organism evidence="2 3">
    <name type="scientific">Zooshikella ganghwensis</name>
    <dbReference type="NCBI Taxonomy" id="202772"/>
    <lineage>
        <taxon>Bacteria</taxon>
        <taxon>Pseudomonadati</taxon>
        <taxon>Pseudomonadota</taxon>
        <taxon>Gammaproteobacteria</taxon>
        <taxon>Oceanospirillales</taxon>
        <taxon>Zooshikellaceae</taxon>
        <taxon>Zooshikella</taxon>
    </lineage>
</organism>
<name>A0A4P9VIR5_9GAMM</name>
<reference evidence="2 3" key="1">
    <citation type="submission" date="2017-04" db="EMBL/GenBank/DDBJ databases">
        <title>Draft genome sequence of Zooshikella ganghwensis VG4 isolated from Red Sea sediments.</title>
        <authorList>
            <person name="Rehman Z."/>
            <person name="Alam I."/>
            <person name="Kamau A."/>
            <person name="Bajic V."/>
            <person name="Leiknes T."/>
        </authorList>
    </citation>
    <scope>NUCLEOTIDE SEQUENCE [LARGE SCALE GENOMIC DNA]</scope>
    <source>
        <strain evidence="2 3">VG4</strain>
    </source>
</reference>
<dbReference type="InterPro" id="IPR007361">
    <property type="entry name" value="DUF427"/>
</dbReference>